<dbReference type="OrthoDB" id="1922221at2759"/>
<dbReference type="FunFam" id="1.20.1280.170:FF:000003">
    <property type="entry name" value="Exocyst subunit Exo70 family protein"/>
    <property type="match status" value="1"/>
</dbReference>
<dbReference type="Pfam" id="PF03081">
    <property type="entry name" value="Exo70_C"/>
    <property type="match status" value="1"/>
</dbReference>
<dbReference type="InterPro" id="IPR004140">
    <property type="entry name" value="Exo70"/>
</dbReference>
<dbReference type="HOGENOM" id="CLU_010236_2_2_1"/>
<evidence type="ECO:0000256" key="1">
    <source>
        <dbReference type="ARBA" id="ARBA00006756"/>
    </source>
</evidence>
<dbReference type="Proteomes" id="UP000017836">
    <property type="component" value="Unassembled WGS sequence"/>
</dbReference>
<dbReference type="InterPro" id="IPR046364">
    <property type="entry name" value="Exo70_C"/>
</dbReference>
<evidence type="ECO:0000256" key="2">
    <source>
        <dbReference type="ARBA" id="ARBA00022448"/>
    </source>
</evidence>
<evidence type="ECO:0000256" key="4">
    <source>
        <dbReference type="SAM" id="MobiDB-lite"/>
    </source>
</evidence>
<feature type="domain" description="Exocyst complex subunit Exo70 C-terminal" evidence="5">
    <location>
        <begin position="232"/>
        <end position="596"/>
    </location>
</feature>
<evidence type="ECO:0000256" key="3">
    <source>
        <dbReference type="RuleBase" id="RU365026"/>
    </source>
</evidence>
<accession>W1PWG9</accession>
<reference evidence="7" key="1">
    <citation type="journal article" date="2013" name="Science">
        <title>The Amborella genome and the evolution of flowering plants.</title>
        <authorList>
            <consortium name="Amborella Genome Project"/>
        </authorList>
    </citation>
    <scope>NUCLEOTIDE SEQUENCE [LARGE SCALE GENOMIC DNA]</scope>
</reference>
<comment type="function">
    <text evidence="3">Component of the exocyst complex.</text>
</comment>
<keyword evidence="7" id="KW-1185">Reference proteome</keyword>
<dbReference type="PANTHER" id="PTHR12542">
    <property type="entry name" value="EXOCYST COMPLEX PROTEIN EXO70"/>
    <property type="match status" value="1"/>
</dbReference>
<evidence type="ECO:0000313" key="6">
    <source>
        <dbReference type="EMBL" id="ERN12199.1"/>
    </source>
</evidence>
<evidence type="ECO:0000313" key="7">
    <source>
        <dbReference type="Proteomes" id="UP000017836"/>
    </source>
</evidence>
<dbReference type="OMA" id="TIRMAWI"/>
<gene>
    <name evidence="6" type="ORF">AMTR_s00034p00164510</name>
</gene>
<keyword evidence="3" id="KW-0653">Protein transport</keyword>
<keyword evidence="2 3" id="KW-0813">Transport</keyword>
<evidence type="ECO:0000259" key="5">
    <source>
        <dbReference type="Pfam" id="PF03081"/>
    </source>
</evidence>
<dbReference type="GO" id="GO:0005546">
    <property type="term" value="F:phosphatidylinositol-4,5-bisphosphate binding"/>
    <property type="evidence" value="ECO:0007669"/>
    <property type="project" value="InterPro"/>
</dbReference>
<proteinExistence type="inferred from homology"/>
<dbReference type="SUPFAM" id="SSF74788">
    <property type="entry name" value="Cullin repeat-like"/>
    <property type="match status" value="1"/>
</dbReference>
<name>W1PWG9_AMBTC</name>
<feature type="region of interest" description="Disordered" evidence="4">
    <location>
        <begin position="126"/>
        <end position="158"/>
    </location>
</feature>
<dbReference type="AlphaFoldDB" id="W1PWG9"/>
<sequence length="614" mass="68054">MTRRSLREFLYSAASIGSGSSSVRTLSPSPSLNSMDQSLFEAQDMIMKWDANSSAYAKITSLFHSNRKEGKEYLRRVGELRKVMNAIVAADASSPKLVHAQKLMETAMKRLEKEFYQILASNRDHLDPESVSGRSSARASTSDSEPNDSEDDEIQRADESIAEVERVSSLAMSDLQSIAECMISSGYGKECVKIYTLVRRSIVDEGLYKLGVERSISAHKVDWVVLEMKIKVWLHAARVALKTLFAGERILCDHVFASSDSIRQSCYSEIAAEAALSLFSFPESIAKGKRAPERMFRMLDMYDAISDLWPEIDAVFSDEVMASVRSKALSALVKLGETIRLLLSDFESAIQKDTSKTPVPGAGIHPLTRYTMNYLGFLADYQDALGEICADWPLNVPESLPEGLLEYSADSLNSPTSAAAARLSWLVLVLLCKLDGKAQHYKDVAQSYLFLINNLNYVVAKVQGSELGFLLGEEWIAKHAAKVKQYAPKFERVAWGKVIMTLQPGEASSLESINDSEARVRLARFNFAFEEAIRMQSGWSIPDLKIREELKATIAQRVVPAYRSFYVRLRSSAPQVEMVPGSGVKYAPEDLVNHISHLFSGSSVSSGHSSSHSS</sequence>
<organism evidence="6 7">
    <name type="scientific">Amborella trichopoda</name>
    <dbReference type="NCBI Taxonomy" id="13333"/>
    <lineage>
        <taxon>Eukaryota</taxon>
        <taxon>Viridiplantae</taxon>
        <taxon>Streptophyta</taxon>
        <taxon>Embryophyta</taxon>
        <taxon>Tracheophyta</taxon>
        <taxon>Spermatophyta</taxon>
        <taxon>Magnoliopsida</taxon>
        <taxon>Amborellales</taxon>
        <taxon>Amborellaceae</taxon>
        <taxon>Amborella</taxon>
    </lineage>
</organism>
<dbReference type="STRING" id="13333.W1PWG9"/>
<dbReference type="Gramene" id="ERN12199">
    <property type="protein sequence ID" value="ERN12199"/>
    <property type="gene ID" value="AMTR_s00034p00164510"/>
</dbReference>
<comment type="similarity">
    <text evidence="1 3">Belongs to the EXO70 family.</text>
</comment>
<dbReference type="GO" id="GO:0015031">
    <property type="term" value="P:protein transport"/>
    <property type="evidence" value="ECO:0007669"/>
    <property type="project" value="UniProtKB-KW"/>
</dbReference>
<dbReference type="InterPro" id="IPR016159">
    <property type="entry name" value="Cullin_repeat-like_dom_sf"/>
</dbReference>
<dbReference type="PANTHER" id="PTHR12542:SF17">
    <property type="entry name" value="EXOCYST SUBUNIT EXO70 FAMILY PROTEIN"/>
    <property type="match status" value="1"/>
</dbReference>
<dbReference type="GO" id="GO:0000145">
    <property type="term" value="C:exocyst"/>
    <property type="evidence" value="ECO:0000318"/>
    <property type="project" value="GO_Central"/>
</dbReference>
<keyword evidence="3" id="KW-0268">Exocytosis</keyword>
<protein>
    <recommendedName>
        <fullName evidence="3">Exocyst subunit Exo70 family protein</fullName>
    </recommendedName>
</protein>
<dbReference type="Gene3D" id="1.20.1280.170">
    <property type="entry name" value="Exocyst complex component Exo70"/>
    <property type="match status" value="1"/>
</dbReference>
<dbReference type="EMBL" id="KI392616">
    <property type="protein sequence ID" value="ERN12199.1"/>
    <property type="molecule type" value="Genomic_DNA"/>
</dbReference>
<dbReference type="GO" id="GO:0006887">
    <property type="term" value="P:exocytosis"/>
    <property type="evidence" value="ECO:0000318"/>
    <property type="project" value="GO_Central"/>
</dbReference>
<dbReference type="eggNOG" id="KOG2344">
    <property type="taxonomic scope" value="Eukaryota"/>
</dbReference>
<dbReference type="Pfam" id="PF20669">
    <property type="entry name" value="Exo70_N"/>
    <property type="match status" value="1"/>
</dbReference>